<keyword evidence="3" id="KW-1185">Reference proteome</keyword>
<evidence type="ECO:0000313" key="2">
    <source>
        <dbReference type="EMBL" id="SHE40428.1"/>
    </source>
</evidence>
<evidence type="ECO:0000313" key="3">
    <source>
        <dbReference type="Proteomes" id="UP000184518"/>
    </source>
</evidence>
<dbReference type="Proteomes" id="UP000184518">
    <property type="component" value="Unassembled WGS sequence"/>
</dbReference>
<name>A0A1M4T7X1_9FLAO</name>
<dbReference type="RefSeq" id="WP_072952737.1">
    <property type="nucleotide sequence ID" value="NZ_FQUT01000001.1"/>
</dbReference>
<reference evidence="3" key="1">
    <citation type="submission" date="2016-11" db="EMBL/GenBank/DDBJ databases">
        <authorList>
            <person name="Varghese N."/>
            <person name="Submissions S."/>
        </authorList>
    </citation>
    <scope>NUCLEOTIDE SEQUENCE [LARGE SCALE GENOMIC DNA]</scope>
    <source>
        <strain evidence="3">DSM 27619</strain>
    </source>
</reference>
<dbReference type="STRING" id="1416778.SAMN05443633_101175"/>
<proteinExistence type="predicted"/>
<keyword evidence="1" id="KW-0812">Transmembrane</keyword>
<keyword evidence="1" id="KW-0472">Membrane</keyword>
<organism evidence="2 3">
    <name type="scientific">Chryseobacterium arachidis</name>
    <dbReference type="NCBI Taxonomy" id="1416778"/>
    <lineage>
        <taxon>Bacteria</taxon>
        <taxon>Pseudomonadati</taxon>
        <taxon>Bacteroidota</taxon>
        <taxon>Flavobacteriia</taxon>
        <taxon>Flavobacteriales</taxon>
        <taxon>Weeksellaceae</taxon>
        <taxon>Chryseobacterium group</taxon>
        <taxon>Chryseobacterium</taxon>
    </lineage>
</organism>
<sequence length="82" mass="9826">MSFIKWLLEIVITTIIIFFVWNMLKRIFLNKFYKFTGFNPNNNQKQETKTSNATLEKKVKWDAETVDYEEVKDNNKGNNSEK</sequence>
<accession>A0A1M4T7X1</accession>
<keyword evidence="1" id="KW-1133">Transmembrane helix</keyword>
<feature type="transmembrane region" description="Helical" evidence="1">
    <location>
        <begin position="6"/>
        <end position="24"/>
    </location>
</feature>
<evidence type="ECO:0000256" key="1">
    <source>
        <dbReference type="SAM" id="Phobius"/>
    </source>
</evidence>
<dbReference type="EMBL" id="FQUT01000001">
    <property type="protein sequence ID" value="SHE40428.1"/>
    <property type="molecule type" value="Genomic_DNA"/>
</dbReference>
<dbReference type="AlphaFoldDB" id="A0A1M4T7X1"/>
<gene>
    <name evidence="2" type="ORF">SAMN05443633_101175</name>
</gene>
<protein>
    <submittedName>
        <fullName evidence="2">Uncharacterized protein</fullName>
    </submittedName>
</protein>